<evidence type="ECO:0000313" key="12">
    <source>
        <dbReference type="Proteomes" id="UP000636960"/>
    </source>
</evidence>
<dbReference type="InterPro" id="IPR014305">
    <property type="entry name" value="RNA_pol_sigma-G_actinobac"/>
</dbReference>
<evidence type="ECO:0000313" key="11">
    <source>
        <dbReference type="EMBL" id="GIF01364.1"/>
    </source>
</evidence>
<dbReference type="GO" id="GO:0006352">
    <property type="term" value="P:DNA-templated transcription initiation"/>
    <property type="evidence" value="ECO:0007669"/>
    <property type="project" value="InterPro"/>
</dbReference>
<dbReference type="GO" id="GO:0003677">
    <property type="term" value="F:DNA binding"/>
    <property type="evidence" value="ECO:0007669"/>
    <property type="project" value="UniProtKB-KW"/>
</dbReference>
<dbReference type="InterPro" id="IPR037401">
    <property type="entry name" value="SnoaL-like"/>
</dbReference>
<dbReference type="NCBIfam" id="TIGR02960">
    <property type="entry name" value="SigX5"/>
    <property type="match status" value="1"/>
</dbReference>
<sequence length="322" mass="35620">MDTEFVAAADPYRRELLAHCYRMLGSFYDAEDLVQETYVRAWRSYDRFEGRSSMRTWLHKIATNACLNALESRSRRPLPVGLGAPSSDPAGPLDEQKEVPWLEPIPDSLLDNDPAAVVTGRESIRLAVVAAMQYLPAKQRAVLILRDVLQWPAADVAEMLDLTVASVNSALQRARAQLQQATVSAEEVTEPSEADKRELLDRFVAAFEAKDIAAMVQIFTKDAVWEMPPFAGWYQGGEDISRLIDLNCPAKGPGDMKLVPTMANGQYAFGLYMRDGDTYYPFNLPVLTLTAGGVSHVSAFFDKRLFGTFGLPESIPVQPGPS</sequence>
<dbReference type="PANTHER" id="PTHR43133">
    <property type="entry name" value="RNA POLYMERASE ECF-TYPE SIGMA FACTO"/>
    <property type="match status" value="1"/>
</dbReference>
<dbReference type="Pfam" id="PF12680">
    <property type="entry name" value="SnoaL_2"/>
    <property type="match status" value="1"/>
</dbReference>
<dbReference type="PROSITE" id="PS01063">
    <property type="entry name" value="SIGMA70_ECF"/>
    <property type="match status" value="1"/>
</dbReference>
<keyword evidence="6 7" id="KW-0804">Transcription</keyword>
<feature type="domain" description="SnoaL-like" evidence="10">
    <location>
        <begin position="201"/>
        <end position="276"/>
    </location>
</feature>
<dbReference type="AlphaFoldDB" id="A0A919MZD0"/>
<dbReference type="Pfam" id="PF04542">
    <property type="entry name" value="Sigma70_r2"/>
    <property type="match status" value="1"/>
</dbReference>
<dbReference type="NCBIfam" id="NF006089">
    <property type="entry name" value="PRK08241.1"/>
    <property type="match status" value="1"/>
</dbReference>
<feature type="domain" description="RNA polymerase sigma factor 70 region 4 type 2" evidence="9">
    <location>
        <begin position="126"/>
        <end position="178"/>
    </location>
</feature>
<feature type="domain" description="RNA polymerase sigma-70 region 2" evidence="8">
    <location>
        <begin position="11"/>
        <end position="76"/>
    </location>
</feature>
<dbReference type="Pfam" id="PF08281">
    <property type="entry name" value="Sigma70_r4_2"/>
    <property type="match status" value="1"/>
</dbReference>
<evidence type="ECO:0000259" key="9">
    <source>
        <dbReference type="Pfam" id="PF08281"/>
    </source>
</evidence>
<accession>A0A919MZD0</accession>
<dbReference type="InterPro" id="IPR000838">
    <property type="entry name" value="RNA_pol_sigma70_ECF_CS"/>
</dbReference>
<dbReference type="InterPro" id="IPR013324">
    <property type="entry name" value="RNA_pol_sigma_r3/r4-like"/>
</dbReference>
<dbReference type="InterPro" id="IPR013249">
    <property type="entry name" value="RNA_pol_sigma70_r4_t2"/>
</dbReference>
<evidence type="ECO:0000256" key="5">
    <source>
        <dbReference type="ARBA" id="ARBA00023125"/>
    </source>
</evidence>
<gene>
    <name evidence="11" type="ORF">Ari01nite_88280</name>
</gene>
<evidence type="ECO:0000256" key="3">
    <source>
        <dbReference type="ARBA" id="ARBA00023015"/>
    </source>
</evidence>
<dbReference type="SUPFAM" id="SSF88659">
    <property type="entry name" value="Sigma3 and sigma4 domains of RNA polymerase sigma factors"/>
    <property type="match status" value="1"/>
</dbReference>
<keyword evidence="3 7" id="KW-0805">Transcription regulation</keyword>
<keyword evidence="4 7" id="KW-0731">Sigma factor</keyword>
<dbReference type="SUPFAM" id="SSF88946">
    <property type="entry name" value="Sigma2 domain of RNA polymerase sigma factors"/>
    <property type="match status" value="1"/>
</dbReference>
<dbReference type="InterPro" id="IPR013325">
    <property type="entry name" value="RNA_pol_sigma_r2"/>
</dbReference>
<dbReference type="InterPro" id="IPR036388">
    <property type="entry name" value="WH-like_DNA-bd_sf"/>
</dbReference>
<evidence type="ECO:0000256" key="6">
    <source>
        <dbReference type="ARBA" id="ARBA00023163"/>
    </source>
</evidence>
<evidence type="ECO:0000259" key="10">
    <source>
        <dbReference type="Pfam" id="PF12680"/>
    </source>
</evidence>
<evidence type="ECO:0000256" key="4">
    <source>
        <dbReference type="ARBA" id="ARBA00023082"/>
    </source>
</evidence>
<comment type="similarity">
    <text evidence="1 7">Belongs to the sigma-70 factor family. ECF subfamily.</text>
</comment>
<evidence type="ECO:0000259" key="8">
    <source>
        <dbReference type="Pfam" id="PF04542"/>
    </source>
</evidence>
<protein>
    <recommendedName>
        <fullName evidence="7">RNA polymerase sigma factor</fullName>
    </recommendedName>
</protein>
<dbReference type="Proteomes" id="UP000636960">
    <property type="component" value="Unassembled WGS sequence"/>
</dbReference>
<evidence type="ECO:0000256" key="2">
    <source>
        <dbReference type="ARBA" id="ARBA00011344"/>
    </source>
</evidence>
<dbReference type="InterPro" id="IPR007627">
    <property type="entry name" value="RNA_pol_sigma70_r2"/>
</dbReference>
<comment type="subunit">
    <text evidence="2">Interacts transiently with the RNA polymerase catalytic core formed by RpoA, RpoB, RpoC and RpoZ (2 alpha, 1 beta, 1 beta' and 1 omega subunit) to form the RNA polymerase holoenzyme that can initiate transcription.</text>
</comment>
<dbReference type="InterPro" id="IPR032710">
    <property type="entry name" value="NTF2-like_dom_sf"/>
</dbReference>
<keyword evidence="12" id="KW-1185">Reference proteome</keyword>
<dbReference type="InterPro" id="IPR014284">
    <property type="entry name" value="RNA_pol_sigma-70_dom"/>
</dbReference>
<dbReference type="Gene3D" id="1.10.1740.10">
    <property type="match status" value="1"/>
</dbReference>
<reference evidence="11" key="1">
    <citation type="submission" date="2021-01" db="EMBL/GenBank/DDBJ databases">
        <title>Whole genome shotgun sequence of Actinoplanes rishiriensis NBRC 108556.</title>
        <authorList>
            <person name="Komaki H."/>
            <person name="Tamura T."/>
        </authorList>
    </citation>
    <scope>NUCLEOTIDE SEQUENCE</scope>
    <source>
        <strain evidence="11">NBRC 108556</strain>
    </source>
</reference>
<dbReference type="SUPFAM" id="SSF54427">
    <property type="entry name" value="NTF2-like"/>
    <property type="match status" value="1"/>
</dbReference>
<evidence type="ECO:0000256" key="1">
    <source>
        <dbReference type="ARBA" id="ARBA00010641"/>
    </source>
</evidence>
<dbReference type="Gene3D" id="1.10.10.10">
    <property type="entry name" value="Winged helix-like DNA-binding domain superfamily/Winged helix DNA-binding domain"/>
    <property type="match status" value="1"/>
</dbReference>
<dbReference type="PANTHER" id="PTHR43133:SF65">
    <property type="entry name" value="ECF RNA POLYMERASE SIGMA FACTOR SIGG"/>
    <property type="match status" value="1"/>
</dbReference>
<dbReference type="Gene3D" id="3.10.450.50">
    <property type="match status" value="1"/>
</dbReference>
<dbReference type="EMBL" id="BOMV01000102">
    <property type="protein sequence ID" value="GIF01364.1"/>
    <property type="molecule type" value="Genomic_DNA"/>
</dbReference>
<proteinExistence type="inferred from homology"/>
<keyword evidence="5 7" id="KW-0238">DNA-binding</keyword>
<dbReference type="InterPro" id="IPR039425">
    <property type="entry name" value="RNA_pol_sigma-70-like"/>
</dbReference>
<comment type="caution">
    <text evidence="11">The sequence shown here is derived from an EMBL/GenBank/DDBJ whole genome shotgun (WGS) entry which is preliminary data.</text>
</comment>
<dbReference type="GO" id="GO:0016987">
    <property type="term" value="F:sigma factor activity"/>
    <property type="evidence" value="ECO:0007669"/>
    <property type="project" value="UniProtKB-KW"/>
</dbReference>
<name>A0A919MZD0_9ACTN</name>
<dbReference type="NCBIfam" id="TIGR02937">
    <property type="entry name" value="sigma70-ECF"/>
    <property type="match status" value="1"/>
</dbReference>
<dbReference type="CDD" id="cd06171">
    <property type="entry name" value="Sigma70_r4"/>
    <property type="match status" value="1"/>
</dbReference>
<organism evidence="11 12">
    <name type="scientific">Paractinoplanes rishiriensis</name>
    <dbReference type="NCBI Taxonomy" id="1050105"/>
    <lineage>
        <taxon>Bacteria</taxon>
        <taxon>Bacillati</taxon>
        <taxon>Actinomycetota</taxon>
        <taxon>Actinomycetes</taxon>
        <taxon>Micromonosporales</taxon>
        <taxon>Micromonosporaceae</taxon>
        <taxon>Paractinoplanes</taxon>
    </lineage>
</organism>
<evidence type="ECO:0000256" key="7">
    <source>
        <dbReference type="RuleBase" id="RU000716"/>
    </source>
</evidence>
<dbReference type="GO" id="GO:0006950">
    <property type="term" value="P:response to stress"/>
    <property type="evidence" value="ECO:0007669"/>
    <property type="project" value="UniProtKB-ARBA"/>
</dbReference>